<protein>
    <submittedName>
        <fullName evidence="1">Uncharacterized protein</fullName>
    </submittedName>
</protein>
<dbReference type="OrthoDB" id="2529286at2759"/>
<reference evidence="1" key="1">
    <citation type="submission" date="2020-03" db="EMBL/GenBank/DDBJ databases">
        <title>A mixture of massive structural variations and highly conserved coding sequences in Ustilaginoidea virens genome.</title>
        <authorList>
            <person name="Zhang K."/>
            <person name="Zhao Z."/>
            <person name="Zhang Z."/>
            <person name="Li Y."/>
            <person name="Hsiang T."/>
            <person name="Sun W."/>
        </authorList>
    </citation>
    <scope>NUCLEOTIDE SEQUENCE</scope>
    <source>
        <strain evidence="1">UV-8b</strain>
    </source>
</reference>
<dbReference type="GeneID" id="66066611"/>
<accession>A0A8E5MJA1</accession>
<dbReference type="KEGG" id="uvi:66066611"/>
<evidence type="ECO:0000313" key="1">
    <source>
        <dbReference type="EMBL" id="QUC21591.1"/>
    </source>
</evidence>
<dbReference type="Proteomes" id="UP000027002">
    <property type="component" value="Chromosome 4"/>
</dbReference>
<dbReference type="Gene3D" id="3.40.50.150">
    <property type="entry name" value="Vaccinia Virus protein VP39"/>
    <property type="match status" value="1"/>
</dbReference>
<organism evidence="1 2">
    <name type="scientific">Ustilaginoidea virens</name>
    <name type="common">Rice false smut fungus</name>
    <name type="synonym">Villosiclava virens</name>
    <dbReference type="NCBI Taxonomy" id="1159556"/>
    <lineage>
        <taxon>Eukaryota</taxon>
        <taxon>Fungi</taxon>
        <taxon>Dikarya</taxon>
        <taxon>Ascomycota</taxon>
        <taxon>Pezizomycotina</taxon>
        <taxon>Sordariomycetes</taxon>
        <taxon>Hypocreomycetidae</taxon>
        <taxon>Hypocreales</taxon>
        <taxon>Clavicipitaceae</taxon>
        <taxon>Ustilaginoidea</taxon>
    </lineage>
</organism>
<name>A0A8E5MJA1_USTVR</name>
<proteinExistence type="predicted"/>
<dbReference type="AlphaFoldDB" id="A0A8E5MJA1"/>
<dbReference type="EMBL" id="CP072756">
    <property type="protein sequence ID" value="QUC21591.1"/>
    <property type="molecule type" value="Genomic_DNA"/>
</dbReference>
<keyword evidence="2" id="KW-1185">Reference proteome</keyword>
<dbReference type="InterPro" id="IPR029063">
    <property type="entry name" value="SAM-dependent_MTases_sf"/>
</dbReference>
<evidence type="ECO:0000313" key="2">
    <source>
        <dbReference type="Proteomes" id="UP000027002"/>
    </source>
</evidence>
<sequence length="159" mass="16903">MHTRTNPASINPASAASAAAVNPSMALDKLLPVLDEVQDPRRRDLCATSSLAGRWYAVRQDPAVLTSSRPGGTTGAGAVVWRISPLLAEWLARPSNPLRGRAVLELGLCATTACFATGLGVFMERFRVWRLREGEVPGMAVGDGFVVHVGVLKDGAARR</sequence>
<gene>
    <name evidence="1" type="ORF">UV8b_05834</name>
</gene>
<dbReference type="RefSeq" id="XP_042999264.1">
    <property type="nucleotide sequence ID" value="XM_043143331.1"/>
</dbReference>